<keyword evidence="4 8" id="KW-0560">Oxidoreductase</keyword>
<keyword evidence="5 7" id="KW-0408">Iron</keyword>
<accession>A0A495XE41</accession>
<dbReference type="InterPro" id="IPR036396">
    <property type="entry name" value="Cyt_P450_sf"/>
</dbReference>
<dbReference type="GO" id="GO:0020037">
    <property type="term" value="F:heme binding"/>
    <property type="evidence" value="ECO:0007669"/>
    <property type="project" value="InterPro"/>
</dbReference>
<name>A0A495XE41_9PSEU</name>
<evidence type="ECO:0000256" key="2">
    <source>
        <dbReference type="ARBA" id="ARBA00022617"/>
    </source>
</evidence>
<evidence type="ECO:0000313" key="9">
    <source>
        <dbReference type="EMBL" id="RKT72721.1"/>
    </source>
</evidence>
<evidence type="ECO:0000313" key="10">
    <source>
        <dbReference type="Proteomes" id="UP000272729"/>
    </source>
</evidence>
<evidence type="ECO:0000256" key="3">
    <source>
        <dbReference type="ARBA" id="ARBA00022723"/>
    </source>
</evidence>
<dbReference type="InterPro" id="IPR001128">
    <property type="entry name" value="Cyt_P450"/>
</dbReference>
<keyword evidence="2 7" id="KW-0349">Heme</keyword>
<dbReference type="GO" id="GO:0004497">
    <property type="term" value="F:monooxygenase activity"/>
    <property type="evidence" value="ECO:0007669"/>
    <property type="project" value="UniProtKB-KW"/>
</dbReference>
<dbReference type="GO" id="GO:0005506">
    <property type="term" value="F:iron ion binding"/>
    <property type="evidence" value="ECO:0007669"/>
    <property type="project" value="InterPro"/>
</dbReference>
<dbReference type="SUPFAM" id="SSF48264">
    <property type="entry name" value="Cytochrome P450"/>
    <property type="match status" value="1"/>
</dbReference>
<evidence type="ECO:0000256" key="1">
    <source>
        <dbReference type="ARBA" id="ARBA00010617"/>
    </source>
</evidence>
<dbReference type="CDD" id="cd11049">
    <property type="entry name" value="CYP170A1-like"/>
    <property type="match status" value="1"/>
</dbReference>
<organism evidence="9 10">
    <name type="scientific">Saccharothrix variisporea</name>
    <dbReference type="NCBI Taxonomy" id="543527"/>
    <lineage>
        <taxon>Bacteria</taxon>
        <taxon>Bacillati</taxon>
        <taxon>Actinomycetota</taxon>
        <taxon>Actinomycetes</taxon>
        <taxon>Pseudonocardiales</taxon>
        <taxon>Pseudonocardiaceae</taxon>
        <taxon>Saccharothrix</taxon>
    </lineage>
</organism>
<dbReference type="PRINTS" id="PR00463">
    <property type="entry name" value="EP450I"/>
</dbReference>
<dbReference type="AlphaFoldDB" id="A0A495XE41"/>
<reference evidence="9 10" key="1">
    <citation type="submission" date="2018-10" db="EMBL/GenBank/DDBJ databases">
        <title>Sequencing the genomes of 1000 actinobacteria strains.</title>
        <authorList>
            <person name="Klenk H.-P."/>
        </authorList>
    </citation>
    <scope>NUCLEOTIDE SEQUENCE [LARGE SCALE GENOMIC DNA]</scope>
    <source>
        <strain evidence="9 10">DSM 43911</strain>
    </source>
</reference>
<dbReference type="RefSeq" id="WP_121225979.1">
    <property type="nucleotide sequence ID" value="NZ_JBIUBA010000058.1"/>
</dbReference>
<dbReference type="InterPro" id="IPR050196">
    <property type="entry name" value="Cytochrome_P450_Monoox"/>
</dbReference>
<keyword evidence="3 7" id="KW-0479">Metal-binding</keyword>
<dbReference type="GO" id="GO:0016705">
    <property type="term" value="F:oxidoreductase activity, acting on paired donors, with incorporation or reduction of molecular oxygen"/>
    <property type="evidence" value="ECO:0007669"/>
    <property type="project" value="InterPro"/>
</dbReference>
<dbReference type="InterPro" id="IPR017972">
    <property type="entry name" value="Cyt_P450_CS"/>
</dbReference>
<keyword evidence="10" id="KW-1185">Reference proteome</keyword>
<evidence type="ECO:0000256" key="4">
    <source>
        <dbReference type="ARBA" id="ARBA00023002"/>
    </source>
</evidence>
<evidence type="ECO:0000256" key="6">
    <source>
        <dbReference type="ARBA" id="ARBA00023033"/>
    </source>
</evidence>
<feature type="binding site" description="axial binding residue" evidence="7">
    <location>
        <position position="388"/>
    </location>
    <ligand>
        <name>heme</name>
        <dbReference type="ChEBI" id="CHEBI:30413"/>
    </ligand>
    <ligandPart>
        <name>Fe</name>
        <dbReference type="ChEBI" id="CHEBI:18248"/>
    </ligandPart>
</feature>
<dbReference type="OrthoDB" id="5290182at2"/>
<evidence type="ECO:0000256" key="7">
    <source>
        <dbReference type="PIRSR" id="PIRSR602401-1"/>
    </source>
</evidence>
<dbReference type="Proteomes" id="UP000272729">
    <property type="component" value="Unassembled WGS sequence"/>
</dbReference>
<evidence type="ECO:0000256" key="5">
    <source>
        <dbReference type="ARBA" id="ARBA00023004"/>
    </source>
</evidence>
<gene>
    <name evidence="9" type="ORF">DFJ66_6045</name>
</gene>
<keyword evidence="6 8" id="KW-0503">Monooxygenase</keyword>
<dbReference type="PRINTS" id="PR00385">
    <property type="entry name" value="P450"/>
</dbReference>
<sequence>MRVPVAPGRLPFLGHTLPMLRGRHRYTARLRERAEIVEVDLGPLPTYFVTSPRFTHQVLVTDGPRFRKGIMFERFEPFLGNGLILSDGAFHRRQRRMVQPAFHRDRLAGYTAIMADAAGRAVGAWRPGEVRVVEDDMQALAVTIVGEALFTTEIEPRAIEEIRRSMFEVTKYGMLMALLPGALAKVPTPPNRRFHRAIGRIQAVVGEVVARRRAEGVDRGDLLSILLQAHDEDTGEGMSDRQVFDEVVGLLSAGIETTALALAWAFHELSRHPDVEERLHAEVDEVLAGRPVTFDDLPKLTYTRQVVQEVLRRYPIWILMRRTLEPVDFDGFEVPAGSEVIISPHALHHDPRTFPDPDRFDPDRWEPSRAASVPRGAYIPFGAGTRQCVGNAFALNEAVVVLATVASKYRLRPVPGKPVRTKYTTAPYPSGLLLTVVPRS</sequence>
<proteinExistence type="inferred from homology"/>
<dbReference type="Pfam" id="PF00067">
    <property type="entry name" value="p450"/>
    <property type="match status" value="1"/>
</dbReference>
<dbReference type="PROSITE" id="PS00086">
    <property type="entry name" value="CYTOCHROME_P450"/>
    <property type="match status" value="1"/>
</dbReference>
<dbReference type="PANTHER" id="PTHR24291:SF50">
    <property type="entry name" value="BIFUNCTIONAL ALBAFLAVENONE MONOOXYGENASE_TERPENE SYNTHASE"/>
    <property type="match status" value="1"/>
</dbReference>
<evidence type="ECO:0000256" key="8">
    <source>
        <dbReference type="RuleBase" id="RU000461"/>
    </source>
</evidence>
<comment type="cofactor">
    <cofactor evidence="7">
        <name>heme</name>
        <dbReference type="ChEBI" id="CHEBI:30413"/>
    </cofactor>
</comment>
<protein>
    <submittedName>
        <fullName evidence="9">Cytochrome P450</fullName>
    </submittedName>
</protein>
<dbReference type="PANTHER" id="PTHR24291">
    <property type="entry name" value="CYTOCHROME P450 FAMILY 4"/>
    <property type="match status" value="1"/>
</dbReference>
<comment type="similarity">
    <text evidence="1 8">Belongs to the cytochrome P450 family.</text>
</comment>
<dbReference type="InterPro" id="IPR002401">
    <property type="entry name" value="Cyt_P450_E_grp-I"/>
</dbReference>
<comment type="caution">
    <text evidence="9">The sequence shown here is derived from an EMBL/GenBank/DDBJ whole genome shotgun (WGS) entry which is preliminary data.</text>
</comment>
<dbReference type="Gene3D" id="1.10.630.10">
    <property type="entry name" value="Cytochrome P450"/>
    <property type="match status" value="1"/>
</dbReference>
<dbReference type="EMBL" id="RBXR01000001">
    <property type="protein sequence ID" value="RKT72721.1"/>
    <property type="molecule type" value="Genomic_DNA"/>
</dbReference>